<evidence type="ECO:0000313" key="10">
    <source>
        <dbReference type="EMBL" id="PIP52116.1"/>
    </source>
</evidence>
<evidence type="ECO:0000256" key="4">
    <source>
        <dbReference type="ARBA" id="ARBA00022741"/>
    </source>
</evidence>
<keyword evidence="4" id="KW-0547">Nucleotide-binding</keyword>
<protein>
    <recommendedName>
        <fullName evidence="2">diphosphomevalonate decarboxylase</fullName>
        <ecNumber evidence="2">4.1.1.33</ecNumber>
    </recommendedName>
</protein>
<dbReference type="PANTHER" id="PTHR10977:SF3">
    <property type="entry name" value="DIPHOSPHOMEVALONATE DECARBOXYLASE"/>
    <property type="match status" value="1"/>
</dbReference>
<dbReference type="InterPro" id="IPR005935">
    <property type="entry name" value="Mev_decarb"/>
</dbReference>
<dbReference type="Gene3D" id="3.30.70.890">
    <property type="entry name" value="GHMP kinase, C-terminal domain"/>
    <property type="match status" value="1"/>
</dbReference>
<dbReference type="Gene3D" id="3.30.230.10">
    <property type="match status" value="2"/>
</dbReference>
<dbReference type="NCBIfam" id="TIGR01240">
    <property type="entry name" value="mevDPdecarb"/>
    <property type="match status" value="1"/>
</dbReference>
<dbReference type="InterPro" id="IPR020568">
    <property type="entry name" value="Ribosomal_Su5_D2-typ_SF"/>
</dbReference>
<organism evidence="10 11">
    <name type="scientific">Candidatus Beckwithbacteria bacterium CG23_combo_of_CG06-09_8_20_14_all_47_9</name>
    <dbReference type="NCBI Taxonomy" id="1974498"/>
    <lineage>
        <taxon>Bacteria</taxon>
        <taxon>Candidatus Beckwithiibacteriota</taxon>
    </lineage>
</organism>
<dbReference type="GO" id="GO:0005524">
    <property type="term" value="F:ATP binding"/>
    <property type="evidence" value="ECO:0007669"/>
    <property type="project" value="UniProtKB-KW"/>
</dbReference>
<dbReference type="InterPro" id="IPR014721">
    <property type="entry name" value="Ribsml_uS5_D2-typ_fold_subgr"/>
</dbReference>
<dbReference type="InterPro" id="IPR053859">
    <property type="entry name" value="MVD-like_N"/>
</dbReference>
<evidence type="ECO:0000256" key="3">
    <source>
        <dbReference type="ARBA" id="ARBA00022516"/>
    </source>
</evidence>
<keyword evidence="6" id="KW-0443">Lipid metabolism</keyword>
<dbReference type="GO" id="GO:0019287">
    <property type="term" value="P:isopentenyl diphosphate biosynthetic process, mevalonate pathway"/>
    <property type="evidence" value="ECO:0007669"/>
    <property type="project" value="InterPro"/>
</dbReference>
<keyword evidence="7" id="KW-0456">Lyase</keyword>
<name>A0A2H0B380_9BACT</name>
<gene>
    <name evidence="10" type="primary">mvaD</name>
    <name evidence="10" type="ORF">COX09_03260</name>
</gene>
<proteinExistence type="inferred from homology"/>
<accession>A0A2H0B380</accession>
<dbReference type="SUPFAM" id="SSF55060">
    <property type="entry name" value="GHMP Kinase, C-terminal domain"/>
    <property type="match status" value="1"/>
</dbReference>
<dbReference type="GO" id="GO:0004163">
    <property type="term" value="F:diphosphomevalonate decarboxylase activity"/>
    <property type="evidence" value="ECO:0007669"/>
    <property type="project" value="UniProtKB-EC"/>
</dbReference>
<evidence type="ECO:0000259" key="9">
    <source>
        <dbReference type="Pfam" id="PF22700"/>
    </source>
</evidence>
<feature type="domain" description="Mvd1 C-terminal" evidence="8">
    <location>
        <begin position="139"/>
        <end position="267"/>
    </location>
</feature>
<dbReference type="InterPro" id="IPR036554">
    <property type="entry name" value="GHMP_kinase_C_sf"/>
</dbReference>
<evidence type="ECO:0000256" key="5">
    <source>
        <dbReference type="ARBA" id="ARBA00022840"/>
    </source>
</evidence>
<comment type="similarity">
    <text evidence="1">Belongs to the diphosphomevalonate decarboxylase family.</text>
</comment>
<feature type="domain" description="Diphosphomevalonate decarboxylase-like N-terminal" evidence="9">
    <location>
        <begin position="51"/>
        <end position="126"/>
    </location>
</feature>
<reference evidence="10 11" key="1">
    <citation type="submission" date="2017-09" db="EMBL/GenBank/DDBJ databases">
        <title>Depth-based differentiation of microbial function through sediment-hosted aquifers and enrichment of novel symbionts in the deep terrestrial subsurface.</title>
        <authorList>
            <person name="Probst A.J."/>
            <person name="Ladd B."/>
            <person name="Jarett J.K."/>
            <person name="Geller-Mcgrath D.E."/>
            <person name="Sieber C.M."/>
            <person name="Emerson J.B."/>
            <person name="Anantharaman K."/>
            <person name="Thomas B.C."/>
            <person name="Malmstrom R."/>
            <person name="Stieglmeier M."/>
            <person name="Klingl A."/>
            <person name="Woyke T."/>
            <person name="Ryan C.M."/>
            <person name="Banfield J.F."/>
        </authorList>
    </citation>
    <scope>NUCLEOTIDE SEQUENCE [LARGE SCALE GENOMIC DNA]</scope>
    <source>
        <strain evidence="10">CG23_combo_of_CG06-09_8_20_14_all_47_9</strain>
    </source>
</reference>
<dbReference type="PIRSF" id="PIRSF015950">
    <property type="entry name" value="Mev_P_decrbx"/>
    <property type="match status" value="1"/>
</dbReference>
<dbReference type="InterPro" id="IPR029765">
    <property type="entry name" value="Mev_diP_decarb"/>
</dbReference>
<evidence type="ECO:0000256" key="6">
    <source>
        <dbReference type="ARBA" id="ARBA00023098"/>
    </source>
</evidence>
<dbReference type="InterPro" id="IPR041431">
    <property type="entry name" value="Mvd1_C"/>
</dbReference>
<keyword evidence="3" id="KW-0444">Lipid biosynthesis</keyword>
<dbReference type="Proteomes" id="UP000231081">
    <property type="component" value="Unassembled WGS sequence"/>
</dbReference>
<comment type="caution">
    <text evidence="10">The sequence shown here is derived from an EMBL/GenBank/DDBJ whole genome shotgun (WGS) entry which is preliminary data.</text>
</comment>
<dbReference type="Pfam" id="PF22700">
    <property type="entry name" value="MVD-like_N"/>
    <property type="match status" value="1"/>
</dbReference>
<dbReference type="EMBL" id="PCSQ01000086">
    <property type="protein sequence ID" value="PIP52116.1"/>
    <property type="molecule type" value="Genomic_DNA"/>
</dbReference>
<evidence type="ECO:0000259" key="8">
    <source>
        <dbReference type="Pfam" id="PF18376"/>
    </source>
</evidence>
<dbReference type="SUPFAM" id="SSF54211">
    <property type="entry name" value="Ribosomal protein S5 domain 2-like"/>
    <property type="match status" value="1"/>
</dbReference>
<evidence type="ECO:0000256" key="2">
    <source>
        <dbReference type="ARBA" id="ARBA00012296"/>
    </source>
</evidence>
<evidence type="ECO:0000256" key="7">
    <source>
        <dbReference type="ARBA" id="ARBA00023239"/>
    </source>
</evidence>
<sequence length="285" mass="31422">MKATAFAPVNVALIKYWGKVDEKLRLPANASLSVNLTKLGTTTTVEWAKNSEPKIITENNFPMSVGLSSSASGYAAMTVAMAAAAGLKLSQKDLSRLARLGSGSACRSIPDGWAEWVTGNDQTSYAKTIFPADYWDLRILVVILSDKKKSVSSTAGQELAATSPFYQARIKGINSKISRIKSAIKEKNFTVIGEIMEEDCLNMHRVMQTQSPPLNYLLPATKTVIRSVRKWREEGLENYFTINTGQNVFVFCEPKNENKLIDKLSHTGCVIKVRRDKIGRGARLV</sequence>
<dbReference type="PANTHER" id="PTHR10977">
    <property type="entry name" value="DIPHOSPHOMEVALONATE DECARBOXYLASE"/>
    <property type="match status" value="1"/>
</dbReference>
<evidence type="ECO:0000256" key="1">
    <source>
        <dbReference type="ARBA" id="ARBA00008831"/>
    </source>
</evidence>
<dbReference type="EC" id="4.1.1.33" evidence="2"/>
<dbReference type="GO" id="GO:0005829">
    <property type="term" value="C:cytosol"/>
    <property type="evidence" value="ECO:0007669"/>
    <property type="project" value="InterPro"/>
</dbReference>
<dbReference type="Pfam" id="PF18376">
    <property type="entry name" value="MDD_C"/>
    <property type="match status" value="1"/>
</dbReference>
<evidence type="ECO:0000313" key="11">
    <source>
        <dbReference type="Proteomes" id="UP000231081"/>
    </source>
</evidence>
<dbReference type="AlphaFoldDB" id="A0A2H0B380"/>
<keyword evidence="5" id="KW-0067">ATP-binding</keyword>